<name>A0A9D2N1G1_9FIRM</name>
<protein>
    <submittedName>
        <fullName evidence="2">Spore cortex biosynthesis protein YabQ</fullName>
    </submittedName>
</protein>
<evidence type="ECO:0000313" key="2">
    <source>
        <dbReference type="EMBL" id="HJC05816.1"/>
    </source>
</evidence>
<dbReference type="Proteomes" id="UP000823910">
    <property type="component" value="Unassembled WGS sequence"/>
</dbReference>
<keyword evidence="1" id="KW-1133">Transmembrane helix</keyword>
<dbReference type="AlphaFoldDB" id="A0A9D2N1G1"/>
<comment type="caution">
    <text evidence="2">The sequence shown here is derived from an EMBL/GenBank/DDBJ whole genome shotgun (WGS) entry which is preliminary data.</text>
</comment>
<feature type="transmembrane region" description="Helical" evidence="1">
    <location>
        <begin position="69"/>
        <end position="89"/>
    </location>
</feature>
<dbReference type="NCBIfam" id="TIGR02893">
    <property type="entry name" value="spore_yabQ"/>
    <property type="match status" value="1"/>
</dbReference>
<dbReference type="InterPro" id="IPR019074">
    <property type="entry name" value="YabQ"/>
</dbReference>
<evidence type="ECO:0000256" key="1">
    <source>
        <dbReference type="SAM" id="Phobius"/>
    </source>
</evidence>
<reference evidence="2" key="2">
    <citation type="submission" date="2021-04" db="EMBL/GenBank/DDBJ databases">
        <authorList>
            <person name="Gilroy R."/>
        </authorList>
    </citation>
    <scope>NUCLEOTIDE SEQUENCE</scope>
    <source>
        <strain evidence="2">CHK180-15479</strain>
    </source>
</reference>
<accession>A0A9D2N1G1</accession>
<keyword evidence="1" id="KW-0472">Membrane</keyword>
<organism evidence="2 3">
    <name type="scientific">Candidatus Enterocloster excrementipullorum</name>
    <dbReference type="NCBI Taxonomy" id="2838559"/>
    <lineage>
        <taxon>Bacteria</taxon>
        <taxon>Bacillati</taxon>
        <taxon>Bacillota</taxon>
        <taxon>Clostridia</taxon>
        <taxon>Lachnospirales</taxon>
        <taxon>Lachnospiraceae</taxon>
        <taxon>Enterocloster</taxon>
    </lineage>
</organism>
<reference evidence="2" key="1">
    <citation type="journal article" date="2021" name="PeerJ">
        <title>Extensive microbial diversity within the chicken gut microbiome revealed by metagenomics and culture.</title>
        <authorList>
            <person name="Gilroy R."/>
            <person name="Ravi A."/>
            <person name="Getino M."/>
            <person name="Pursley I."/>
            <person name="Horton D.L."/>
            <person name="Alikhan N.F."/>
            <person name="Baker D."/>
            <person name="Gharbi K."/>
            <person name="Hall N."/>
            <person name="Watson M."/>
            <person name="Adriaenssens E.M."/>
            <person name="Foster-Nyarko E."/>
            <person name="Jarju S."/>
            <person name="Secka A."/>
            <person name="Antonio M."/>
            <person name="Oren A."/>
            <person name="Chaudhuri R.R."/>
            <person name="La Ragione R."/>
            <person name="Hildebrand F."/>
            <person name="Pallen M.J."/>
        </authorList>
    </citation>
    <scope>NUCLEOTIDE SEQUENCE</scope>
    <source>
        <strain evidence="2">CHK180-15479</strain>
    </source>
</reference>
<feature type="transmembrane region" description="Helical" evidence="1">
    <location>
        <begin position="41"/>
        <end position="63"/>
    </location>
</feature>
<dbReference type="EMBL" id="DWWT01000028">
    <property type="protein sequence ID" value="HJC05816.1"/>
    <property type="molecule type" value="Genomic_DNA"/>
</dbReference>
<feature type="transmembrane region" description="Helical" evidence="1">
    <location>
        <begin position="12"/>
        <end position="29"/>
    </location>
</feature>
<keyword evidence="1" id="KW-0812">Transmembrane</keyword>
<gene>
    <name evidence="2" type="ORF">H9704_06640</name>
</gene>
<evidence type="ECO:0000313" key="3">
    <source>
        <dbReference type="Proteomes" id="UP000823910"/>
    </source>
</evidence>
<dbReference type="Pfam" id="PF09578">
    <property type="entry name" value="Spore_YabQ"/>
    <property type="match status" value="1"/>
</dbReference>
<proteinExistence type="predicted"/>
<sequence>MSGRIQYEAWLMALSLAGGAWLMMAYDILRLLRMAVRHNSFWTGVEDFLYWLYAAGFTFMLLYEQNNGVFRAYVVAGVFLGMILYDRIVSRFLFRCLKKAGKCFRMIGNRLYSGRRKTSKEKEQVRDR</sequence>